<dbReference type="GO" id="GO:0004315">
    <property type="term" value="F:3-oxoacyl-[acyl-carrier-protein] synthase activity"/>
    <property type="evidence" value="ECO:0007669"/>
    <property type="project" value="TreeGrafter"/>
</dbReference>
<dbReference type="InterPro" id="IPR016039">
    <property type="entry name" value="Thiolase-like"/>
</dbReference>
<organism evidence="3 4">
    <name type="scientific">Geotalea daltonii (strain DSM 22248 / JCM 15807 / FRC-32)</name>
    <name type="common">Geobacter daltonii</name>
    <dbReference type="NCBI Taxonomy" id="316067"/>
    <lineage>
        <taxon>Bacteria</taxon>
        <taxon>Pseudomonadati</taxon>
        <taxon>Thermodesulfobacteriota</taxon>
        <taxon>Desulfuromonadia</taxon>
        <taxon>Geobacterales</taxon>
        <taxon>Geobacteraceae</taxon>
        <taxon>Geotalea</taxon>
    </lineage>
</organism>
<dbReference type="EMBL" id="CP001390">
    <property type="protein sequence ID" value="ACM20269.1"/>
    <property type="molecule type" value="Genomic_DNA"/>
</dbReference>
<evidence type="ECO:0000313" key="4">
    <source>
        <dbReference type="Proteomes" id="UP000007721"/>
    </source>
</evidence>
<evidence type="ECO:0000259" key="2">
    <source>
        <dbReference type="Pfam" id="PF00109"/>
    </source>
</evidence>
<dbReference type="eggNOG" id="COG0304">
    <property type="taxonomic scope" value="Bacteria"/>
</dbReference>
<reference evidence="3 4" key="1">
    <citation type="submission" date="2009-01" db="EMBL/GenBank/DDBJ databases">
        <title>Complete sequence of Geobacter sp. FRC-32.</title>
        <authorList>
            <consortium name="US DOE Joint Genome Institute"/>
            <person name="Lucas S."/>
            <person name="Copeland A."/>
            <person name="Lapidus A."/>
            <person name="Glavina del Rio T."/>
            <person name="Dalin E."/>
            <person name="Tice H."/>
            <person name="Bruce D."/>
            <person name="Goodwin L."/>
            <person name="Pitluck S."/>
            <person name="Saunders E."/>
            <person name="Brettin T."/>
            <person name="Detter J.C."/>
            <person name="Han C."/>
            <person name="Larimer F."/>
            <person name="Land M."/>
            <person name="Hauser L."/>
            <person name="Kyrpides N."/>
            <person name="Ovchinnikova G."/>
            <person name="Kostka J."/>
            <person name="Richardson P."/>
        </authorList>
    </citation>
    <scope>NUCLEOTIDE SEQUENCE [LARGE SCALE GENOMIC DNA]</scope>
    <source>
        <strain evidence="4">DSM 22248 / JCM 15807 / FRC-32</strain>
    </source>
</reference>
<keyword evidence="1" id="KW-0808">Transferase</keyword>
<sequence length="347" mass="35661">MKNIAKDIVITGMAAISAAGVGLDPLVTALGEGKSLLKPIPADIAGSEGYLWGKADAFKGGDFMPPLKARKFDRCSLFAVVGAGMALKDAGIDRGTIDAGRIGIVLGCGFGGIANSEEFLRGYFCSGAEGLSPMLFPNTVPNAPASNASIENGLKGPNVTFVQRFCSAESAFMMACRFLQEGRAEIILTGGVDELTTAMVRGFKAAGQLRRHGAGFGEGAGILVLERGDHARGRNAVIKGHVGEVRTIGRLIPGLEAEGADRLLSGVKDIKLAGLSGTAVAEKTLMERLPAVERLETGNIIGRALGMGGLAMAALVLSLPQEAAGLHVAASPEGPYYAIELSGGSPV</sequence>
<dbReference type="Proteomes" id="UP000007721">
    <property type="component" value="Chromosome"/>
</dbReference>
<evidence type="ECO:0000313" key="3">
    <source>
        <dbReference type="EMBL" id="ACM20269.1"/>
    </source>
</evidence>
<dbReference type="PANTHER" id="PTHR11712:SF321">
    <property type="entry name" value="3-OXOACYL-[ACYL-CARRIER-PROTEIN] SYNTHASE 2"/>
    <property type="match status" value="1"/>
</dbReference>
<dbReference type="InterPro" id="IPR000794">
    <property type="entry name" value="Beta-ketoacyl_synthase"/>
</dbReference>
<dbReference type="GO" id="GO:0006633">
    <property type="term" value="P:fatty acid biosynthetic process"/>
    <property type="evidence" value="ECO:0007669"/>
    <property type="project" value="TreeGrafter"/>
</dbReference>
<dbReference type="SUPFAM" id="SSF53901">
    <property type="entry name" value="Thiolase-like"/>
    <property type="match status" value="1"/>
</dbReference>
<dbReference type="PANTHER" id="PTHR11712">
    <property type="entry name" value="POLYKETIDE SYNTHASE-RELATED"/>
    <property type="match status" value="1"/>
</dbReference>
<keyword evidence="4" id="KW-1185">Reference proteome</keyword>
<dbReference type="KEGG" id="geo:Geob_1912"/>
<proteinExistence type="predicted"/>
<accession>B9M803</accession>
<dbReference type="Pfam" id="PF00109">
    <property type="entry name" value="ketoacyl-synt"/>
    <property type="match status" value="1"/>
</dbReference>
<dbReference type="RefSeq" id="WP_012646998.1">
    <property type="nucleotide sequence ID" value="NC_011979.1"/>
</dbReference>
<dbReference type="STRING" id="316067.Geob_1912"/>
<dbReference type="InterPro" id="IPR014030">
    <property type="entry name" value="Ketoacyl_synth_N"/>
</dbReference>
<protein>
    <submittedName>
        <fullName evidence="3">3-oxoacyl-(Acyl carrier protein) synthase-related protein</fullName>
    </submittedName>
</protein>
<name>B9M803_GEODF</name>
<dbReference type="GO" id="GO:0005829">
    <property type="term" value="C:cytosol"/>
    <property type="evidence" value="ECO:0007669"/>
    <property type="project" value="TreeGrafter"/>
</dbReference>
<dbReference type="OrthoDB" id="5392135at2"/>
<gene>
    <name evidence="3" type="ordered locus">Geob_1912</name>
</gene>
<dbReference type="HOGENOM" id="CLU_796345_0_0_7"/>
<dbReference type="Gene3D" id="3.40.47.10">
    <property type="match status" value="1"/>
</dbReference>
<feature type="domain" description="Beta-ketoacyl synthase-like N-terminal" evidence="2">
    <location>
        <begin position="6"/>
        <end position="230"/>
    </location>
</feature>
<evidence type="ECO:0000256" key="1">
    <source>
        <dbReference type="ARBA" id="ARBA00022679"/>
    </source>
</evidence>
<dbReference type="AlphaFoldDB" id="B9M803"/>